<protein>
    <submittedName>
        <fullName evidence="2">Gcn5-related n-acetyltransferase</fullName>
    </submittedName>
</protein>
<accession>A0AAI9ZW34</accession>
<dbReference type="Proteomes" id="UP001243989">
    <property type="component" value="Unassembled WGS sequence"/>
</dbReference>
<keyword evidence="3" id="KW-1185">Reference proteome</keyword>
<name>A0AAI9ZW34_9PEZI</name>
<comment type="caution">
    <text evidence="2">The sequence shown here is derived from an EMBL/GenBank/DDBJ whole genome shotgun (WGS) entry which is preliminary data.</text>
</comment>
<dbReference type="PANTHER" id="PTHR43792:SF16">
    <property type="entry name" value="N-ACETYLTRANSFERASE DOMAIN-CONTAINING PROTEIN"/>
    <property type="match status" value="1"/>
</dbReference>
<dbReference type="GeneID" id="85474965"/>
<dbReference type="Pfam" id="PF13302">
    <property type="entry name" value="Acetyltransf_3"/>
    <property type="match status" value="1"/>
</dbReference>
<evidence type="ECO:0000313" key="2">
    <source>
        <dbReference type="EMBL" id="KAK1639282.1"/>
    </source>
</evidence>
<reference evidence="2" key="1">
    <citation type="submission" date="2021-06" db="EMBL/GenBank/DDBJ databases">
        <title>Comparative genomics, transcriptomics and evolutionary studies reveal genomic signatures of adaptation to plant cell wall in hemibiotrophic fungi.</title>
        <authorList>
            <consortium name="DOE Joint Genome Institute"/>
            <person name="Baroncelli R."/>
            <person name="Diaz J.F."/>
            <person name="Benocci T."/>
            <person name="Peng M."/>
            <person name="Battaglia E."/>
            <person name="Haridas S."/>
            <person name="Andreopoulos W."/>
            <person name="Labutti K."/>
            <person name="Pangilinan J."/>
            <person name="Floch G.L."/>
            <person name="Makela M.R."/>
            <person name="Henrissat B."/>
            <person name="Grigoriev I.V."/>
            <person name="Crouch J.A."/>
            <person name="De Vries R.P."/>
            <person name="Sukno S.A."/>
            <person name="Thon M.R."/>
        </authorList>
    </citation>
    <scope>NUCLEOTIDE SEQUENCE</scope>
    <source>
        <strain evidence="2">CBS 102054</strain>
    </source>
</reference>
<dbReference type="PANTHER" id="PTHR43792">
    <property type="entry name" value="GNAT FAMILY, PUTATIVE (AFU_ORTHOLOGUE AFUA_3G00765)-RELATED-RELATED"/>
    <property type="match status" value="1"/>
</dbReference>
<dbReference type="InterPro" id="IPR000182">
    <property type="entry name" value="GNAT_dom"/>
</dbReference>
<sequence length="236" mass="26220">MTAPFPQAAYKITTPRLIIRSAVVDDAEALYRLLSTPENHPSGGAQTNISPDIIRGRIERWGPEYASGKKAILMITIRETGELIGCGGFNCFETAEGETCDVALKRMRDEGYQEGIEEAPGDNITGEAPRRHTTPYLTDFGVSLDHRYWGKGYGREVLCGQVDFAVEGLGCSIVRVETELENKPWRAVMRSMELSELETKGSVSYGEKEVGWVYKIDPATWGDVRGRLEKSGKWPL</sequence>
<dbReference type="AlphaFoldDB" id="A0AAI9ZW34"/>
<organism evidence="2 3">
    <name type="scientific">Colletotrichum phormii</name>
    <dbReference type="NCBI Taxonomy" id="359342"/>
    <lineage>
        <taxon>Eukaryota</taxon>
        <taxon>Fungi</taxon>
        <taxon>Dikarya</taxon>
        <taxon>Ascomycota</taxon>
        <taxon>Pezizomycotina</taxon>
        <taxon>Sordariomycetes</taxon>
        <taxon>Hypocreomycetidae</taxon>
        <taxon>Glomerellales</taxon>
        <taxon>Glomerellaceae</taxon>
        <taxon>Colletotrichum</taxon>
        <taxon>Colletotrichum acutatum species complex</taxon>
    </lineage>
</organism>
<proteinExistence type="predicted"/>
<dbReference type="EMBL" id="JAHMHQ010000006">
    <property type="protein sequence ID" value="KAK1639282.1"/>
    <property type="molecule type" value="Genomic_DNA"/>
</dbReference>
<dbReference type="Gene3D" id="3.40.630.30">
    <property type="match status" value="1"/>
</dbReference>
<dbReference type="InterPro" id="IPR016181">
    <property type="entry name" value="Acyl_CoA_acyltransferase"/>
</dbReference>
<dbReference type="InterPro" id="IPR051531">
    <property type="entry name" value="N-acetyltransferase"/>
</dbReference>
<dbReference type="GO" id="GO:0016747">
    <property type="term" value="F:acyltransferase activity, transferring groups other than amino-acyl groups"/>
    <property type="evidence" value="ECO:0007669"/>
    <property type="project" value="InterPro"/>
</dbReference>
<feature type="domain" description="N-acetyltransferase" evidence="1">
    <location>
        <begin position="16"/>
        <end position="192"/>
    </location>
</feature>
<dbReference type="SUPFAM" id="SSF55729">
    <property type="entry name" value="Acyl-CoA N-acyltransferases (Nat)"/>
    <property type="match status" value="1"/>
</dbReference>
<gene>
    <name evidence="2" type="ORF">BDP81DRAFT_423834</name>
</gene>
<dbReference type="RefSeq" id="XP_060447889.1">
    <property type="nucleotide sequence ID" value="XM_060590103.1"/>
</dbReference>
<evidence type="ECO:0000259" key="1">
    <source>
        <dbReference type="Pfam" id="PF13302"/>
    </source>
</evidence>
<evidence type="ECO:0000313" key="3">
    <source>
        <dbReference type="Proteomes" id="UP001243989"/>
    </source>
</evidence>